<name>A0A1U9VGI8_9RALS</name>
<evidence type="ECO:0008006" key="4">
    <source>
        <dbReference type="Google" id="ProtNLM"/>
    </source>
</evidence>
<evidence type="ECO:0000313" key="3">
    <source>
        <dbReference type="Proteomes" id="UP000189628"/>
    </source>
</evidence>
<proteinExistence type="predicted"/>
<protein>
    <recommendedName>
        <fullName evidence="4">Type III effector protein</fullName>
    </recommendedName>
</protein>
<gene>
    <name evidence="2" type="ORF">B0B51_07165</name>
</gene>
<evidence type="ECO:0000313" key="2">
    <source>
        <dbReference type="EMBL" id="AQW29788.1"/>
    </source>
</evidence>
<feature type="region of interest" description="Disordered" evidence="1">
    <location>
        <begin position="22"/>
        <end position="53"/>
    </location>
</feature>
<evidence type="ECO:0000256" key="1">
    <source>
        <dbReference type="SAM" id="MobiDB-lite"/>
    </source>
</evidence>
<sequence>MGCFNVSGASGTASNYVAQEHAAEATPTHTPRQTPGRHRAPGTPQRGARHADAAEMRALRSQAQTLHRRAVQELPNPRTDAAGALLNSMFNLEADILRMNPSAAQNQLTHLQSQLNNFYRTNPASPDQFDQSDRFAISGQYDRFSDTASHASDIYQPDDSFRYMGFRPGR</sequence>
<accession>A0A1U9VGI8</accession>
<dbReference type="AlphaFoldDB" id="A0A1U9VGI8"/>
<reference evidence="2 3" key="1">
    <citation type="submission" date="2017-02" db="EMBL/GenBank/DDBJ databases">
        <title>Blood Disease Bacterium A2-HR MARDI.</title>
        <authorList>
            <person name="Badrun R."/>
            <person name="Abu Bakar N."/>
            <person name="Laboh R."/>
        </authorList>
    </citation>
    <scope>NUCLEOTIDE SEQUENCE [LARGE SCALE GENOMIC DNA]</scope>
    <source>
        <strain evidence="2 3">A2-HR MARDI</strain>
    </source>
</reference>
<dbReference type="EMBL" id="CP019911">
    <property type="protein sequence ID" value="AQW29788.1"/>
    <property type="molecule type" value="Genomic_DNA"/>
</dbReference>
<dbReference type="Proteomes" id="UP000189628">
    <property type="component" value="Chromosome"/>
</dbReference>
<organism evidence="2 3">
    <name type="scientific">blood disease bacterium A2-HR MARDI</name>
    <dbReference type="NCBI Taxonomy" id="1944648"/>
    <lineage>
        <taxon>Bacteria</taxon>
        <taxon>Pseudomonadati</taxon>
        <taxon>Pseudomonadota</taxon>
        <taxon>Betaproteobacteria</taxon>
        <taxon>Burkholderiales</taxon>
        <taxon>Burkholderiaceae</taxon>
        <taxon>Ralstonia</taxon>
        <taxon>Ralstonia solanacearum species complex</taxon>
    </lineage>
</organism>